<keyword evidence="8" id="KW-0472">Membrane</keyword>
<keyword evidence="4" id="KW-1003">Cell membrane</keyword>
<dbReference type="Gene3D" id="3.40.50.300">
    <property type="entry name" value="P-loop containing nucleotide triphosphate hydrolases"/>
    <property type="match status" value="1"/>
</dbReference>
<evidence type="ECO:0000256" key="4">
    <source>
        <dbReference type="ARBA" id="ARBA00022475"/>
    </source>
</evidence>
<dbReference type="AlphaFoldDB" id="F8KEC4"/>
<reference evidence="10" key="2">
    <citation type="submission" date="2011-05" db="EMBL/GenBank/DDBJ databases">
        <authorList>
            <person name="Davey R."/>
        </authorList>
    </citation>
    <scope>NUCLEOTIDE SEQUENCE</scope>
    <source>
        <strain evidence="10">ATCC 53608</strain>
    </source>
</reference>
<dbReference type="FunFam" id="3.40.50.300:FF:000224">
    <property type="entry name" value="Energy-coupling factor transporter ATP-binding protein EcfA"/>
    <property type="match status" value="1"/>
</dbReference>
<dbReference type="InterPro" id="IPR003593">
    <property type="entry name" value="AAA+_ATPase"/>
</dbReference>
<dbReference type="InterPro" id="IPR050095">
    <property type="entry name" value="ECF_ABC_transporter_ATP-bd"/>
</dbReference>
<dbReference type="PROSITE" id="PS00211">
    <property type="entry name" value="ABC_TRANSPORTER_1"/>
    <property type="match status" value="1"/>
</dbReference>
<dbReference type="PROSITE" id="PS50893">
    <property type="entry name" value="ABC_TRANSPORTER_2"/>
    <property type="match status" value="1"/>
</dbReference>
<accession>F8KEC4</accession>
<dbReference type="InterPro" id="IPR003439">
    <property type="entry name" value="ABC_transporter-like_ATP-bd"/>
</dbReference>
<evidence type="ECO:0000256" key="7">
    <source>
        <dbReference type="ARBA" id="ARBA00022967"/>
    </source>
</evidence>
<protein>
    <submittedName>
        <fullName evidence="10">Cobalt ABC transporter ATP-binding component</fullName>
    </submittedName>
</protein>
<keyword evidence="6 10" id="KW-0067">ATP-binding</keyword>
<evidence type="ECO:0000259" key="9">
    <source>
        <dbReference type="PROSITE" id="PS50893"/>
    </source>
</evidence>
<organism evidence="10">
    <name type="scientific">Limosilactobacillus reuteri subsp. suis (strain ATCC 53608 / LMG 31752 / 1063)</name>
    <name type="common">Lactobacillus reuteri</name>
    <dbReference type="NCBI Taxonomy" id="927703"/>
    <lineage>
        <taxon>Bacteria</taxon>
        <taxon>Bacillati</taxon>
        <taxon>Bacillota</taxon>
        <taxon>Bacilli</taxon>
        <taxon>Lactobacillales</taxon>
        <taxon>Lactobacillaceae</taxon>
        <taxon>Limosilactobacillus</taxon>
    </lineage>
</organism>
<reference evidence="10" key="1">
    <citation type="journal article" date="2011" name="J. Bacteriol.">
        <title>Genome sequence of the vertebrate gut symbiont Lactobacillus reuteri ATCC 53608.</title>
        <authorList>
            <person name="Heavens D."/>
            <person name="Tailford L.E."/>
            <person name="Crossman L."/>
            <person name="Jeffers F."/>
            <person name="Mackenzie D.A."/>
            <person name="Caccamo M."/>
            <person name="Juge N."/>
        </authorList>
    </citation>
    <scope>NUCLEOTIDE SEQUENCE [LARGE SCALE GENOMIC DNA]</scope>
    <source>
        <strain evidence="10">ATCC 53608</strain>
    </source>
</reference>
<evidence type="ECO:0000256" key="6">
    <source>
        <dbReference type="ARBA" id="ARBA00022840"/>
    </source>
</evidence>
<keyword evidence="7" id="KW-1278">Translocase</keyword>
<dbReference type="GO" id="GO:0042626">
    <property type="term" value="F:ATPase-coupled transmembrane transporter activity"/>
    <property type="evidence" value="ECO:0007669"/>
    <property type="project" value="TreeGrafter"/>
</dbReference>
<dbReference type="SMART" id="SM00382">
    <property type="entry name" value="AAA"/>
    <property type="match status" value="1"/>
</dbReference>
<dbReference type="InterPro" id="IPR017871">
    <property type="entry name" value="ABC_transporter-like_CS"/>
</dbReference>
<dbReference type="PANTHER" id="PTHR43553">
    <property type="entry name" value="HEAVY METAL TRANSPORTER"/>
    <property type="match status" value="1"/>
</dbReference>
<dbReference type="SUPFAM" id="SSF52540">
    <property type="entry name" value="P-loop containing nucleoside triphosphate hydrolases"/>
    <property type="match status" value="1"/>
</dbReference>
<keyword evidence="3" id="KW-0813">Transport</keyword>
<comment type="subcellular location">
    <subcellularLocation>
        <location evidence="1">Cell membrane</location>
        <topology evidence="1">Peripheral membrane protein</topology>
    </subcellularLocation>
</comment>
<dbReference type="InterPro" id="IPR030947">
    <property type="entry name" value="EcfA_1"/>
</dbReference>
<gene>
    <name evidence="10" type="ORF">LRATCC53608_0600</name>
</gene>
<evidence type="ECO:0000256" key="5">
    <source>
        <dbReference type="ARBA" id="ARBA00022741"/>
    </source>
</evidence>
<evidence type="ECO:0000256" key="8">
    <source>
        <dbReference type="ARBA" id="ARBA00023136"/>
    </source>
</evidence>
<dbReference type="HOGENOM" id="CLU_000604_1_22_9"/>
<evidence type="ECO:0000256" key="2">
    <source>
        <dbReference type="ARBA" id="ARBA00005417"/>
    </source>
</evidence>
<feature type="domain" description="ABC transporter" evidence="9">
    <location>
        <begin position="10"/>
        <end position="244"/>
    </location>
</feature>
<dbReference type="GO" id="GO:0016887">
    <property type="term" value="F:ATP hydrolysis activity"/>
    <property type="evidence" value="ECO:0007669"/>
    <property type="project" value="InterPro"/>
</dbReference>
<dbReference type="InterPro" id="IPR015856">
    <property type="entry name" value="ABC_transpr_CbiO/EcfA_su"/>
</dbReference>
<dbReference type="CDD" id="cd03225">
    <property type="entry name" value="ABC_cobalt_CbiO_domain1"/>
    <property type="match status" value="1"/>
</dbReference>
<dbReference type="PANTHER" id="PTHR43553:SF24">
    <property type="entry name" value="ENERGY-COUPLING FACTOR TRANSPORTER ATP-BINDING PROTEIN ECFA1"/>
    <property type="match status" value="1"/>
</dbReference>
<dbReference type="EMBL" id="FR854363">
    <property type="protein sequence ID" value="CCC03352.1"/>
    <property type="molecule type" value="Genomic_DNA"/>
</dbReference>
<dbReference type="GO" id="GO:0005524">
    <property type="term" value="F:ATP binding"/>
    <property type="evidence" value="ECO:0007669"/>
    <property type="project" value="UniProtKB-KW"/>
</dbReference>
<comment type="similarity">
    <text evidence="2">Belongs to the ABC transporter superfamily.</text>
</comment>
<evidence type="ECO:0000313" key="10">
    <source>
        <dbReference type="EMBL" id="CCC03352.1"/>
    </source>
</evidence>
<name>F8KEC4_LIMR5</name>
<sequence length="281" mass="31206">MKRGNTVTGIKIRKLVFTYPDSKYPVLKNINLDFEPFSWTAIIGHNGSGKSTLARLIDGLLSPTAGSIEVDGIQVNESSLGQIHQQIGFVFQNPENQFVGATVADDVAFGLENRQVARNEMEEKIDKALKMVGMSDYKNTAPINLSGGQKQRVALAGILALMPKIIILDEATSMLDPLARQEILSLLRRLKNEYNLSIISITHDLKEIELADKIVVLNDSQVVKQGTPAEILKDKELLLEIGVGVPASQQLQKLLVERGIDIPNRYLNLEELKNWLKQQLQ</sequence>
<dbReference type="GO" id="GO:0043190">
    <property type="term" value="C:ATP-binding cassette (ABC) transporter complex"/>
    <property type="evidence" value="ECO:0007669"/>
    <property type="project" value="TreeGrafter"/>
</dbReference>
<dbReference type="Pfam" id="PF00005">
    <property type="entry name" value="ABC_tran"/>
    <property type="match status" value="1"/>
</dbReference>
<dbReference type="NCBIfam" id="TIGR04520">
    <property type="entry name" value="ECF_ATPase_1"/>
    <property type="match status" value="1"/>
</dbReference>
<dbReference type="InterPro" id="IPR027417">
    <property type="entry name" value="P-loop_NTPase"/>
</dbReference>
<evidence type="ECO:0000256" key="3">
    <source>
        <dbReference type="ARBA" id="ARBA00022448"/>
    </source>
</evidence>
<keyword evidence="5" id="KW-0547">Nucleotide-binding</keyword>
<dbReference type="NCBIfam" id="NF010167">
    <property type="entry name" value="PRK13648.1"/>
    <property type="match status" value="1"/>
</dbReference>
<evidence type="ECO:0000256" key="1">
    <source>
        <dbReference type="ARBA" id="ARBA00004202"/>
    </source>
</evidence>
<proteinExistence type="inferred from homology"/>